<proteinExistence type="predicted"/>
<evidence type="ECO:0000259" key="2">
    <source>
        <dbReference type="Pfam" id="PF13878"/>
    </source>
</evidence>
<gene>
    <name evidence="3" type="ORF">M440DRAFT_1400755</name>
</gene>
<dbReference type="EMBL" id="KZ679130">
    <property type="protein sequence ID" value="PTB77821.1"/>
    <property type="molecule type" value="Genomic_DNA"/>
</dbReference>
<dbReference type="Proteomes" id="UP000240760">
    <property type="component" value="Unassembled WGS sequence"/>
</dbReference>
<dbReference type="InterPro" id="IPR028005">
    <property type="entry name" value="AcTrfase_ESCO_Znf_dom"/>
</dbReference>
<feature type="region of interest" description="Disordered" evidence="1">
    <location>
        <begin position="1"/>
        <end position="257"/>
    </location>
</feature>
<feature type="compositionally biased region" description="Basic residues" evidence="1">
    <location>
        <begin position="155"/>
        <end position="168"/>
    </location>
</feature>
<sequence length="304" mass="33391">MVTSSPEYSITKPGLHHVRKRAKPLRTYGRQPSAPEDRSEPPPKKRRLSALKQQDQQQEEKPGSTPESSNGAPEREATPPAPLSETKAATHDASNQTKPAAKCAPSSKGSILSYFKPSSAPPNSKDETQPPPPPPQESNPQPEDEQSIPPDSPPKRKQPSRRKPRLLKIKPVTHDPLDEPSEEQDETPRTSDETTPQSSTTLNAHTKASKPNASSTSTSRSTSPSSPSSSSRKTSLRSHQKPRPSKPPPPSVQTTLNISAKAAFSECKICDTVWNPLYPDDVKFHNKTHKAVLRAQRKRMMDEL</sequence>
<feature type="compositionally biased region" description="Basic residues" evidence="1">
    <location>
        <begin position="14"/>
        <end position="24"/>
    </location>
</feature>
<name>A0A2T4C8C4_TRILO</name>
<feature type="compositionally biased region" description="Low complexity" evidence="1">
    <location>
        <begin position="209"/>
        <end position="233"/>
    </location>
</feature>
<protein>
    <recommendedName>
        <fullName evidence="2">N-acetyltransferase ESCO zinc-finger domain-containing protein</fullName>
    </recommendedName>
</protein>
<dbReference type="OrthoDB" id="19981at2759"/>
<feature type="compositionally biased region" description="Polar residues" evidence="1">
    <location>
        <begin position="193"/>
        <end position="204"/>
    </location>
</feature>
<keyword evidence="4" id="KW-1185">Reference proteome</keyword>
<feature type="compositionally biased region" description="Basic residues" evidence="1">
    <location>
        <begin position="234"/>
        <end position="244"/>
    </location>
</feature>
<evidence type="ECO:0000313" key="4">
    <source>
        <dbReference type="Proteomes" id="UP000240760"/>
    </source>
</evidence>
<dbReference type="Pfam" id="PF13878">
    <property type="entry name" value="zf-C2H2_3"/>
    <property type="match status" value="1"/>
</dbReference>
<organism evidence="3 4">
    <name type="scientific">Trichoderma longibrachiatum ATCC 18648</name>
    <dbReference type="NCBI Taxonomy" id="983965"/>
    <lineage>
        <taxon>Eukaryota</taxon>
        <taxon>Fungi</taxon>
        <taxon>Dikarya</taxon>
        <taxon>Ascomycota</taxon>
        <taxon>Pezizomycotina</taxon>
        <taxon>Sordariomycetes</taxon>
        <taxon>Hypocreomycetidae</taxon>
        <taxon>Hypocreales</taxon>
        <taxon>Hypocreaceae</taxon>
        <taxon>Trichoderma</taxon>
    </lineage>
</organism>
<accession>A0A2T4C8C4</accession>
<dbReference type="AlphaFoldDB" id="A0A2T4C8C4"/>
<evidence type="ECO:0000256" key="1">
    <source>
        <dbReference type="SAM" id="MobiDB-lite"/>
    </source>
</evidence>
<feature type="domain" description="N-acetyltransferase ESCO zinc-finger" evidence="2">
    <location>
        <begin position="253"/>
        <end position="291"/>
    </location>
</feature>
<evidence type="ECO:0000313" key="3">
    <source>
        <dbReference type="EMBL" id="PTB77821.1"/>
    </source>
</evidence>
<reference evidence="3 4" key="1">
    <citation type="submission" date="2016-07" db="EMBL/GenBank/DDBJ databases">
        <title>Multiple horizontal gene transfer events from other fungi enriched the ability of initially mycotrophic Trichoderma (Ascomycota) to feed on dead plant biomass.</title>
        <authorList>
            <consortium name="DOE Joint Genome Institute"/>
            <person name="Aerts A."/>
            <person name="Atanasova L."/>
            <person name="Chenthamara K."/>
            <person name="Zhang J."/>
            <person name="Grujic M."/>
            <person name="Henrissat B."/>
            <person name="Kuo A."/>
            <person name="Salamov A."/>
            <person name="Lipzen A."/>
            <person name="Labutti K."/>
            <person name="Barry K."/>
            <person name="Miao Y."/>
            <person name="Rahimi M.J."/>
            <person name="Shen Q."/>
            <person name="Grigoriev I.V."/>
            <person name="Kubicek C.P."/>
            <person name="Druzhinina I.S."/>
        </authorList>
    </citation>
    <scope>NUCLEOTIDE SEQUENCE [LARGE SCALE GENOMIC DNA]</scope>
    <source>
        <strain evidence="3 4">ATCC 18648</strain>
    </source>
</reference>